<organism evidence="1 2">
    <name type="scientific">Flavobacterium potami</name>
    <dbReference type="NCBI Taxonomy" id="2872310"/>
    <lineage>
        <taxon>Bacteria</taxon>
        <taxon>Pseudomonadati</taxon>
        <taxon>Bacteroidota</taxon>
        <taxon>Flavobacteriia</taxon>
        <taxon>Flavobacteriales</taxon>
        <taxon>Flavobacteriaceae</taxon>
        <taxon>Flavobacterium</taxon>
    </lineage>
</organism>
<protein>
    <submittedName>
        <fullName evidence="1">Uncharacterized protein</fullName>
    </submittedName>
</protein>
<evidence type="ECO:0000313" key="1">
    <source>
        <dbReference type="EMBL" id="MBZ4037863.1"/>
    </source>
</evidence>
<sequence>LGCAPAHKLFDLVSVELKQGVSVPRGKSDYQLNVKASAVPKGVEIGFAVSEDCKTKIYWNQPPAGMEGLTIQ</sequence>
<accession>A0A9X1HEK1</accession>
<keyword evidence="2" id="KW-1185">Reference proteome</keyword>
<comment type="caution">
    <text evidence="1">The sequence shown here is derived from an EMBL/GenBank/DDBJ whole genome shotgun (WGS) entry which is preliminary data.</text>
</comment>
<dbReference type="Proteomes" id="UP001139366">
    <property type="component" value="Unassembled WGS sequence"/>
</dbReference>
<dbReference type="RefSeq" id="WP_223711602.1">
    <property type="nucleotide sequence ID" value="NZ_JAINUY010000048.1"/>
</dbReference>
<evidence type="ECO:0000313" key="2">
    <source>
        <dbReference type="Proteomes" id="UP001139366"/>
    </source>
</evidence>
<gene>
    <name evidence="1" type="ORF">K6T82_24170</name>
</gene>
<dbReference type="EMBL" id="JAINUY010000048">
    <property type="protein sequence ID" value="MBZ4037863.1"/>
    <property type="molecule type" value="Genomic_DNA"/>
</dbReference>
<proteinExistence type="predicted"/>
<dbReference type="AlphaFoldDB" id="A0A9X1HEK1"/>
<name>A0A9X1HEK1_9FLAO</name>
<feature type="non-terminal residue" evidence="1">
    <location>
        <position position="1"/>
    </location>
</feature>
<reference evidence="1 2" key="1">
    <citation type="journal article" date="2023" name="Antonie Van Leeuwenhoek">
        <title>Flavobacterium potami sp. nov., a multi-metal resistance genes harbouring bacterium isolated from shallow river silt.</title>
        <authorList>
            <person name="Li S."/>
            <person name="Mao S."/>
            <person name="Mu W."/>
            <person name="Guo B."/>
            <person name="Li C."/>
            <person name="Zhu Q."/>
            <person name="Hou X."/>
            <person name="Zhao Y."/>
            <person name="Wei S."/>
            <person name="Liu H."/>
            <person name="Liu A."/>
        </authorList>
    </citation>
    <scope>NUCLEOTIDE SEQUENCE [LARGE SCALE GENOMIC DNA]</scope>
    <source>
        <strain evidence="1 2">17A</strain>
    </source>
</reference>